<dbReference type="EMBL" id="JAHUTI010012650">
    <property type="protein sequence ID" value="MED6236724.1"/>
    <property type="molecule type" value="Genomic_DNA"/>
</dbReference>
<name>A0ABU7AGW0_9TELE</name>
<keyword evidence="2" id="KW-1185">Reference proteome</keyword>
<organism evidence="1 2">
    <name type="scientific">Ataeniobius toweri</name>
    <dbReference type="NCBI Taxonomy" id="208326"/>
    <lineage>
        <taxon>Eukaryota</taxon>
        <taxon>Metazoa</taxon>
        <taxon>Chordata</taxon>
        <taxon>Craniata</taxon>
        <taxon>Vertebrata</taxon>
        <taxon>Euteleostomi</taxon>
        <taxon>Actinopterygii</taxon>
        <taxon>Neopterygii</taxon>
        <taxon>Teleostei</taxon>
        <taxon>Neoteleostei</taxon>
        <taxon>Acanthomorphata</taxon>
        <taxon>Ovalentaria</taxon>
        <taxon>Atherinomorphae</taxon>
        <taxon>Cyprinodontiformes</taxon>
        <taxon>Goodeidae</taxon>
        <taxon>Ataeniobius</taxon>
    </lineage>
</organism>
<accession>A0ABU7AGW0</accession>
<evidence type="ECO:0000313" key="2">
    <source>
        <dbReference type="Proteomes" id="UP001345963"/>
    </source>
</evidence>
<evidence type="ECO:0000313" key="1">
    <source>
        <dbReference type="EMBL" id="MED6236724.1"/>
    </source>
</evidence>
<sequence length="99" mass="10706">MMAYLEPSSDKMACEIATALDESLSGRSIQICSEVLEALRSGQLGEGQQKAAEAYRATCHKIYPYCLAFMPPGYQDNSTAISTNGDLSAGEHDDLAHEM</sequence>
<comment type="caution">
    <text evidence="1">The sequence shown here is derived from an EMBL/GenBank/DDBJ whole genome shotgun (WGS) entry which is preliminary data.</text>
</comment>
<protein>
    <submittedName>
        <fullName evidence="1">Uncharacterized protein</fullName>
    </submittedName>
</protein>
<proteinExistence type="predicted"/>
<gene>
    <name evidence="1" type="ORF">ATANTOWER_013364</name>
</gene>
<dbReference type="Proteomes" id="UP001345963">
    <property type="component" value="Unassembled WGS sequence"/>
</dbReference>
<reference evidence="1 2" key="1">
    <citation type="submission" date="2021-07" db="EMBL/GenBank/DDBJ databases">
        <authorList>
            <person name="Palmer J.M."/>
        </authorList>
    </citation>
    <scope>NUCLEOTIDE SEQUENCE [LARGE SCALE GENOMIC DNA]</scope>
    <source>
        <strain evidence="1 2">AT_MEX2019</strain>
        <tissue evidence="1">Muscle</tissue>
    </source>
</reference>